<name>A0ABD0YMT5_9HEMI</name>
<dbReference type="EMBL" id="JBFDAA010000011">
    <property type="protein sequence ID" value="KAL1123742.1"/>
    <property type="molecule type" value="Genomic_DNA"/>
</dbReference>
<keyword evidence="2" id="KW-1185">Reference proteome</keyword>
<dbReference type="Proteomes" id="UP001558652">
    <property type="component" value="Unassembled WGS sequence"/>
</dbReference>
<comment type="caution">
    <text evidence="1">The sequence shown here is derived from an EMBL/GenBank/DDBJ whole genome shotgun (WGS) entry which is preliminary data.</text>
</comment>
<proteinExistence type="predicted"/>
<gene>
    <name evidence="1" type="ORF">AAG570_001515</name>
</gene>
<dbReference type="AlphaFoldDB" id="A0ABD0YMT5"/>
<evidence type="ECO:0000313" key="2">
    <source>
        <dbReference type="Proteomes" id="UP001558652"/>
    </source>
</evidence>
<evidence type="ECO:0000313" key="1">
    <source>
        <dbReference type="EMBL" id="KAL1123742.1"/>
    </source>
</evidence>
<protein>
    <submittedName>
        <fullName evidence="1">Uncharacterized protein</fullName>
    </submittedName>
</protein>
<organism evidence="1 2">
    <name type="scientific">Ranatra chinensis</name>
    <dbReference type="NCBI Taxonomy" id="642074"/>
    <lineage>
        <taxon>Eukaryota</taxon>
        <taxon>Metazoa</taxon>
        <taxon>Ecdysozoa</taxon>
        <taxon>Arthropoda</taxon>
        <taxon>Hexapoda</taxon>
        <taxon>Insecta</taxon>
        <taxon>Pterygota</taxon>
        <taxon>Neoptera</taxon>
        <taxon>Paraneoptera</taxon>
        <taxon>Hemiptera</taxon>
        <taxon>Heteroptera</taxon>
        <taxon>Panheteroptera</taxon>
        <taxon>Nepomorpha</taxon>
        <taxon>Nepidae</taxon>
        <taxon>Ranatrinae</taxon>
        <taxon>Ranatra</taxon>
    </lineage>
</organism>
<sequence length="240" mass="26201">MAIARNRLGPTDSEQETTDLRLKRSEFLVQNLCTTGDSNLDSAQNAYGALGLQNGIGGPHAEQRKGDRLGSNTLNQHEYYYHLGGSSVATGTQPLRSLEGILATPHKLFTSPLPLDPGGGLQIGARAPNETGLWGATFRNHPSPEPQQTGLKLHTWQNAHAIWDWDRKTTDLDERARRTPMGTNLAPSLTLLLACKLTQQDTTIDWKCDEVSTVVAALTPINNGIFFNSDKPTSPKFSTE</sequence>
<reference evidence="1 2" key="1">
    <citation type="submission" date="2024-07" db="EMBL/GenBank/DDBJ databases">
        <title>Chromosome-level genome assembly of the water stick insect Ranatra chinensis (Heteroptera: Nepidae).</title>
        <authorList>
            <person name="Liu X."/>
        </authorList>
    </citation>
    <scope>NUCLEOTIDE SEQUENCE [LARGE SCALE GENOMIC DNA]</scope>
    <source>
        <strain evidence="1">Cailab_2021Rc</strain>
        <tissue evidence="1">Muscle</tissue>
    </source>
</reference>
<accession>A0ABD0YMT5</accession>